<protein>
    <submittedName>
        <fullName evidence="1">Uncharacterized protein</fullName>
    </submittedName>
</protein>
<accession>F8S0U5</accession>
<dbReference type="OrthoDB" id="32482at10239"/>
<sequence length="127" mass="14267">MSRSHREKIEDLYWACKAYAQDPSLPLPARAYSTVAIYDLIGRGFTTQKLIGLSGEVPGLSPRPSHTGVGAMCQVLEKLKWVNVNKTRKPYIYTPSRSRFDEAPSPFTVERLVIEVSRISLEVLLSD</sequence>
<name>F8S0U5_9CAUD</name>
<dbReference type="KEGG" id="vg:10896986"/>
<dbReference type="GeneID" id="10896986"/>
<organism evidence="1 2">
    <name type="scientific">Gordonia phage GTE2</name>
    <dbReference type="NCBI Taxonomy" id="981323"/>
    <lineage>
        <taxon>Viruses</taxon>
        <taxon>Duplodnaviria</taxon>
        <taxon>Heunggongvirae</taxon>
        <taxon>Uroviricota</taxon>
        <taxon>Caudoviricetes</taxon>
        <taxon>Emalynvirus</taxon>
        <taxon>Emalynvirus GTE2</taxon>
    </lineage>
</organism>
<evidence type="ECO:0000313" key="1">
    <source>
        <dbReference type="EMBL" id="ADX42620.1"/>
    </source>
</evidence>
<dbReference type="EMBL" id="HQ403646">
    <property type="protein sequence ID" value="ADX42620.1"/>
    <property type="molecule type" value="Genomic_DNA"/>
</dbReference>
<keyword evidence="2" id="KW-1185">Reference proteome</keyword>
<reference evidence="1 2" key="1">
    <citation type="journal article" date="2011" name="Appl. Environ. Microbiol.">
        <title>Characterization of the genome of the polyvalent lytic bacteriophage GTE2, which has potential for biocontrol of Gordonia-, Rhodococcus-, and Nocardia-stabilized foams in activated sludge plants.</title>
        <authorList>
            <person name="Petrovski S."/>
            <person name="Seviour R.J."/>
            <person name="Tillett D."/>
        </authorList>
    </citation>
    <scope>NUCLEOTIDE SEQUENCE [LARGE SCALE GENOMIC DNA]</scope>
</reference>
<proteinExistence type="predicted"/>
<dbReference type="RefSeq" id="YP_004678804.1">
    <property type="nucleotide sequence ID" value="NC_015720.1"/>
</dbReference>
<evidence type="ECO:0000313" key="2">
    <source>
        <dbReference type="Proteomes" id="UP000202663"/>
    </source>
</evidence>
<dbReference type="Proteomes" id="UP000202663">
    <property type="component" value="Segment"/>
</dbReference>